<keyword evidence="8" id="KW-1185">Reference proteome</keyword>
<evidence type="ECO:0000259" key="6">
    <source>
        <dbReference type="Pfam" id="PF00155"/>
    </source>
</evidence>
<evidence type="ECO:0000256" key="4">
    <source>
        <dbReference type="ARBA" id="ARBA00022898"/>
    </source>
</evidence>
<dbReference type="InterPro" id="IPR015422">
    <property type="entry name" value="PyrdxlP-dep_Trfase_small"/>
</dbReference>
<proteinExistence type="inferred from homology"/>
<gene>
    <name evidence="7" type="ORF">ACFSUQ_07005</name>
</gene>
<evidence type="ECO:0000313" key="8">
    <source>
        <dbReference type="Proteomes" id="UP001597453"/>
    </source>
</evidence>
<dbReference type="InterPro" id="IPR050106">
    <property type="entry name" value="HistidinolP_aminotransfase"/>
</dbReference>
<keyword evidence="4 5" id="KW-0663">Pyridoxal phosphate</keyword>
<dbReference type="InterPro" id="IPR015421">
    <property type="entry name" value="PyrdxlP-dep_Trfase_major"/>
</dbReference>
<evidence type="ECO:0000313" key="7">
    <source>
        <dbReference type="EMBL" id="MFD2675040.1"/>
    </source>
</evidence>
<comment type="similarity">
    <text evidence="5">Belongs to the class-II pyridoxal-phosphate-dependent aminotransferase family.</text>
</comment>
<evidence type="ECO:0000256" key="1">
    <source>
        <dbReference type="ARBA" id="ARBA00001933"/>
    </source>
</evidence>
<dbReference type="PROSITE" id="PS00599">
    <property type="entry name" value="AA_TRANSFER_CLASS_2"/>
    <property type="match status" value="1"/>
</dbReference>
<keyword evidence="2 7" id="KW-0032">Aminotransferase</keyword>
<sequence>MSESPVQLRPEIMAQRAYKQGKPAPVNAFKLSSNELPFPLLDDVVAAASDVIDNNRYPDASCTAVREALGEHYGLESDHVLVGAGSVALLQQAITTAAGPGDEVIIPWRSFEAYPAMLVPSGALGVTVPLTREGGMDLDAMAEAITGHTRCILVCTPNNPTGPAVGHREFEQFMDNVPEDVLVIADEAYHEFVTDPKALNAARVLDRHPNLVVARTFSKAYGLAGLRIGYMLGNPAILAAFNTVAIPFAVPAPSQAAALAVMRAGDAVRARVNEITARRDEIRRALYDQGWPVPESQANFVWLPCREQVEGVNAILQAGGIIARPFPGDGIRISIGEEASVTPLLAACWQAIERYPYLRRDELL</sequence>
<dbReference type="PANTHER" id="PTHR43643">
    <property type="entry name" value="HISTIDINOL-PHOSPHATE AMINOTRANSFERASE 2"/>
    <property type="match status" value="1"/>
</dbReference>
<dbReference type="Gene3D" id="3.90.1150.10">
    <property type="entry name" value="Aspartate Aminotransferase, domain 1"/>
    <property type="match status" value="1"/>
</dbReference>
<evidence type="ECO:0000256" key="2">
    <source>
        <dbReference type="ARBA" id="ARBA00022576"/>
    </source>
</evidence>
<dbReference type="Proteomes" id="UP001597453">
    <property type="component" value="Unassembled WGS sequence"/>
</dbReference>
<comment type="caution">
    <text evidence="7">The sequence shown here is derived from an EMBL/GenBank/DDBJ whole genome shotgun (WGS) entry which is preliminary data.</text>
</comment>
<dbReference type="GO" id="GO:0004400">
    <property type="term" value="F:histidinol-phosphate transaminase activity"/>
    <property type="evidence" value="ECO:0007669"/>
    <property type="project" value="UniProtKB-EC"/>
</dbReference>
<accession>A0ABW5RJ24</accession>
<dbReference type="PANTHER" id="PTHR43643:SF3">
    <property type="entry name" value="HISTIDINOL-PHOSPHATE AMINOTRANSFERASE"/>
    <property type="match status" value="1"/>
</dbReference>
<protein>
    <submittedName>
        <fullName evidence="7">Histidinol-phosphate transaminase</fullName>
        <ecNumber evidence="7">2.6.1.9</ecNumber>
    </submittedName>
</protein>
<dbReference type="EMBL" id="JBHUNF010000004">
    <property type="protein sequence ID" value="MFD2675040.1"/>
    <property type="molecule type" value="Genomic_DNA"/>
</dbReference>
<reference evidence="8" key="1">
    <citation type="journal article" date="2019" name="Int. J. Syst. Evol. Microbiol.">
        <title>The Global Catalogue of Microorganisms (GCM) 10K type strain sequencing project: providing services to taxonomists for standard genome sequencing and annotation.</title>
        <authorList>
            <consortium name="The Broad Institute Genomics Platform"/>
            <consortium name="The Broad Institute Genome Sequencing Center for Infectious Disease"/>
            <person name="Wu L."/>
            <person name="Ma J."/>
        </authorList>
    </citation>
    <scope>NUCLEOTIDE SEQUENCE [LARGE SCALE GENOMIC DNA]</scope>
    <source>
        <strain evidence="8">TISTR 1511</strain>
    </source>
</reference>
<dbReference type="InterPro" id="IPR001917">
    <property type="entry name" value="Aminotrans_II_pyridoxalP_BS"/>
</dbReference>
<dbReference type="NCBIfam" id="NF002878">
    <property type="entry name" value="PRK03321.1"/>
    <property type="match status" value="1"/>
</dbReference>
<evidence type="ECO:0000256" key="3">
    <source>
        <dbReference type="ARBA" id="ARBA00022679"/>
    </source>
</evidence>
<dbReference type="Gene3D" id="3.40.640.10">
    <property type="entry name" value="Type I PLP-dependent aspartate aminotransferase-like (Major domain)"/>
    <property type="match status" value="1"/>
</dbReference>
<organism evidence="7 8">
    <name type="scientific">Gulosibacter bifidus</name>
    <dbReference type="NCBI Taxonomy" id="272239"/>
    <lineage>
        <taxon>Bacteria</taxon>
        <taxon>Bacillati</taxon>
        <taxon>Actinomycetota</taxon>
        <taxon>Actinomycetes</taxon>
        <taxon>Micrococcales</taxon>
        <taxon>Microbacteriaceae</taxon>
        <taxon>Gulosibacter</taxon>
    </lineage>
</organism>
<evidence type="ECO:0000256" key="5">
    <source>
        <dbReference type="RuleBase" id="RU003693"/>
    </source>
</evidence>
<keyword evidence="3 7" id="KW-0808">Transferase</keyword>
<dbReference type="EC" id="2.6.1.9" evidence="7"/>
<dbReference type="SUPFAM" id="SSF53383">
    <property type="entry name" value="PLP-dependent transferases"/>
    <property type="match status" value="1"/>
</dbReference>
<comment type="cofactor">
    <cofactor evidence="1 5">
        <name>pyridoxal 5'-phosphate</name>
        <dbReference type="ChEBI" id="CHEBI:597326"/>
    </cofactor>
</comment>
<feature type="domain" description="Aminotransferase class I/classII large" evidence="6">
    <location>
        <begin position="29"/>
        <end position="345"/>
    </location>
</feature>
<dbReference type="RefSeq" id="WP_066057231.1">
    <property type="nucleotide sequence ID" value="NZ_JBHUNF010000004.1"/>
</dbReference>
<dbReference type="Pfam" id="PF00155">
    <property type="entry name" value="Aminotran_1_2"/>
    <property type="match status" value="1"/>
</dbReference>
<dbReference type="InterPro" id="IPR024892">
    <property type="entry name" value="ArAT"/>
</dbReference>
<dbReference type="CDD" id="cd00609">
    <property type="entry name" value="AAT_like"/>
    <property type="match status" value="1"/>
</dbReference>
<dbReference type="InterPro" id="IPR015424">
    <property type="entry name" value="PyrdxlP-dep_Trfase"/>
</dbReference>
<dbReference type="InterPro" id="IPR004839">
    <property type="entry name" value="Aminotransferase_I/II_large"/>
</dbReference>
<name>A0ABW5RJ24_9MICO</name>